<dbReference type="RefSeq" id="WP_390303669.1">
    <property type="nucleotide sequence ID" value="NZ_JBHRRZ010000008.1"/>
</dbReference>
<name>A0ABV7A3J5_9BACI</name>
<dbReference type="Proteomes" id="UP001595387">
    <property type="component" value="Unassembled WGS sequence"/>
</dbReference>
<reference evidence="2" key="1">
    <citation type="journal article" date="2019" name="Int. J. Syst. Evol. Microbiol.">
        <title>The Global Catalogue of Microorganisms (GCM) 10K type strain sequencing project: providing services to taxonomists for standard genome sequencing and annotation.</title>
        <authorList>
            <consortium name="The Broad Institute Genomics Platform"/>
            <consortium name="The Broad Institute Genome Sequencing Center for Infectious Disease"/>
            <person name="Wu L."/>
            <person name="Ma J."/>
        </authorList>
    </citation>
    <scope>NUCLEOTIDE SEQUENCE [LARGE SCALE GENOMIC DNA]</scope>
    <source>
        <strain evidence="2">KCTC 13193</strain>
    </source>
</reference>
<evidence type="ECO:0000313" key="1">
    <source>
        <dbReference type="EMBL" id="MFC2947637.1"/>
    </source>
</evidence>
<proteinExistence type="predicted"/>
<keyword evidence="2" id="KW-1185">Reference proteome</keyword>
<organism evidence="1 2">
    <name type="scientific">Virgibacillus sediminis</name>
    <dbReference type="NCBI Taxonomy" id="202260"/>
    <lineage>
        <taxon>Bacteria</taxon>
        <taxon>Bacillati</taxon>
        <taxon>Bacillota</taxon>
        <taxon>Bacilli</taxon>
        <taxon>Bacillales</taxon>
        <taxon>Bacillaceae</taxon>
        <taxon>Virgibacillus</taxon>
    </lineage>
</organism>
<comment type="caution">
    <text evidence="1">The sequence shown here is derived from an EMBL/GenBank/DDBJ whole genome shotgun (WGS) entry which is preliminary data.</text>
</comment>
<protein>
    <recommendedName>
        <fullName evidence="3">MarR family transcriptional regulator</fullName>
    </recommendedName>
</protein>
<evidence type="ECO:0008006" key="3">
    <source>
        <dbReference type="Google" id="ProtNLM"/>
    </source>
</evidence>
<sequence length="74" mass="8775">MANYLEAAKHYKLTLMEVSILVQLDKNYPKAVTIDQLGGHETIRWNIKRSMEKLKWKELVEESPDGYLRKRKID</sequence>
<dbReference type="EMBL" id="JBHRRZ010000008">
    <property type="protein sequence ID" value="MFC2947637.1"/>
    <property type="molecule type" value="Genomic_DNA"/>
</dbReference>
<evidence type="ECO:0000313" key="2">
    <source>
        <dbReference type="Proteomes" id="UP001595387"/>
    </source>
</evidence>
<accession>A0ABV7A3J5</accession>
<gene>
    <name evidence="1" type="ORF">ACFODW_04635</name>
</gene>